<dbReference type="Proteomes" id="UP000192756">
    <property type="component" value="Unassembled WGS sequence"/>
</dbReference>
<dbReference type="PROSITE" id="PS51257">
    <property type="entry name" value="PROKAR_LIPOPROTEIN"/>
    <property type="match status" value="1"/>
</dbReference>
<proteinExistence type="predicted"/>
<evidence type="ECO:0000313" key="1">
    <source>
        <dbReference type="EMBL" id="SMC94054.1"/>
    </source>
</evidence>
<protein>
    <recommendedName>
        <fullName evidence="3">DUF4843 domain-containing protein</fullName>
    </recommendedName>
</protein>
<dbReference type="OrthoDB" id="1096291at2"/>
<gene>
    <name evidence="1" type="ORF">SAMN04488524_3505</name>
</gene>
<accession>A0A1W2D9W0</accession>
<organism evidence="1 2">
    <name type="scientific">Pedobacter africanus</name>
    <dbReference type="NCBI Taxonomy" id="151894"/>
    <lineage>
        <taxon>Bacteria</taxon>
        <taxon>Pseudomonadati</taxon>
        <taxon>Bacteroidota</taxon>
        <taxon>Sphingobacteriia</taxon>
        <taxon>Sphingobacteriales</taxon>
        <taxon>Sphingobacteriaceae</taxon>
        <taxon>Pedobacter</taxon>
    </lineage>
</organism>
<sequence>MKTYSIYMVPLFILITFFSCKKSDLITYEGKPALYFSIASVDSLSVNFSLLPDEKKDSVLKIPVSLLGKQLDADATFDVLVNGQVTTAAGGTDYELSGQFSMKAKKSTDTVRIKILRTAKLTSKAYVVGLELKPSAQFSNNLLKINNAKNQDSRVRIFITDILAPTKGWLTTSGKLGTDYYLGRFTKKKLQLVVKIFDFWTFQQLYDDIDQYPDYFGELLYDYLNEQRGAGTPVLEDDGTPMEAGIFFK</sequence>
<keyword evidence="2" id="KW-1185">Reference proteome</keyword>
<evidence type="ECO:0008006" key="3">
    <source>
        <dbReference type="Google" id="ProtNLM"/>
    </source>
</evidence>
<dbReference type="EMBL" id="FWXT01000003">
    <property type="protein sequence ID" value="SMC94054.1"/>
    <property type="molecule type" value="Genomic_DNA"/>
</dbReference>
<dbReference type="Pfam" id="PF16132">
    <property type="entry name" value="DUF4843"/>
    <property type="match status" value="1"/>
</dbReference>
<dbReference type="InterPro" id="IPR032299">
    <property type="entry name" value="DUF4843"/>
</dbReference>
<evidence type="ECO:0000313" key="2">
    <source>
        <dbReference type="Proteomes" id="UP000192756"/>
    </source>
</evidence>
<reference evidence="2" key="1">
    <citation type="submission" date="2017-04" db="EMBL/GenBank/DDBJ databases">
        <authorList>
            <person name="Varghese N."/>
            <person name="Submissions S."/>
        </authorList>
    </citation>
    <scope>NUCLEOTIDE SEQUENCE [LARGE SCALE GENOMIC DNA]</scope>
    <source>
        <strain evidence="2">DSM 12126</strain>
    </source>
</reference>
<dbReference type="AlphaFoldDB" id="A0A1W2D9W0"/>
<name>A0A1W2D9W0_9SPHI</name>
<dbReference type="STRING" id="151894.SAMN04488524_3505"/>
<dbReference type="RefSeq" id="WP_084240308.1">
    <property type="nucleotide sequence ID" value="NZ_FWXT01000003.1"/>
</dbReference>